<evidence type="ECO:0000256" key="2">
    <source>
        <dbReference type="SAM" id="MobiDB-lite"/>
    </source>
</evidence>
<dbReference type="AlphaFoldDB" id="A0AAV2RY65"/>
<dbReference type="EMBL" id="CAXKWB010035128">
    <property type="protein sequence ID" value="CAL4145930.1"/>
    <property type="molecule type" value="Genomic_DNA"/>
</dbReference>
<feature type="region of interest" description="Disordered" evidence="2">
    <location>
        <begin position="289"/>
        <end position="345"/>
    </location>
</feature>
<feature type="compositionally biased region" description="Polar residues" evidence="2">
    <location>
        <begin position="434"/>
        <end position="444"/>
    </location>
</feature>
<protein>
    <submittedName>
        <fullName evidence="3">Uncharacterized protein</fullName>
    </submittedName>
</protein>
<feature type="compositionally biased region" description="Low complexity" evidence="2">
    <location>
        <begin position="445"/>
        <end position="475"/>
    </location>
</feature>
<evidence type="ECO:0000313" key="3">
    <source>
        <dbReference type="EMBL" id="CAL4145930.1"/>
    </source>
</evidence>
<accession>A0AAV2RY65</accession>
<name>A0AAV2RY65_MEGNR</name>
<feature type="region of interest" description="Disordered" evidence="2">
    <location>
        <begin position="357"/>
        <end position="475"/>
    </location>
</feature>
<feature type="coiled-coil region" evidence="1">
    <location>
        <begin position="485"/>
        <end position="553"/>
    </location>
</feature>
<reference evidence="3 4" key="1">
    <citation type="submission" date="2024-05" db="EMBL/GenBank/DDBJ databases">
        <authorList>
            <person name="Wallberg A."/>
        </authorList>
    </citation>
    <scope>NUCLEOTIDE SEQUENCE [LARGE SCALE GENOMIC DNA]</scope>
</reference>
<sequence length="709" mass="75291">MTLQMIPVTAILQFSDNFPKCQRRRRATGSANNCNGGKILVLFLLLVHQVSSSQSLDECNHYSRSQDDSELLVSFSQLLEQLQPLENLFSEVCAGENEAWQTVHEELMAVSHLARSIQERIPRENSHIVNGKIIPSGRQVKPIPVSANLNPFGAAISFGSTNKPTVAECKKLTPKINMEYINIVRGNTLILDILAKIDGCTEEIQKQVDTDLNCQCTTPSTSNTTLTTTSTIKPTGTSTIILSTSNVTETATESSETSEVTLINGTSTTAYEGPTVNYTTTTSSEVTAANGTTTTSSEGTTVSGTTINGTTTTSTEGTHVSGTTINGTTTTTTEVTPVSGTTTTSTEVTAVNGTTTTSTEVTPVNGTTTTSTEVTSANGTTTTSTEVTPVNGTTSASSKGTTVSGITSVSSEGTHVSGTTINGTTTTSTEITPANGTATASTEGTPVSGTTINGTTTTSTEITPANGTTTASTGSTSNATCVTLSANITAEINSLNKALNDIQSQIQGVTQALIECSMDKNALEKAKVLTETLRNLLQRLQGILERLQGLQSLGQPQARLIPVFLRSFNVPSLRGVYIDQEEVNCTEDLSSFHESFAAIDEALGYLAEDPTNSSKADSLYCSGTHLVDTASHVMRGPQVRQGSVFEEADLANKTKLKIDEVIKRVVKVNEENENRRISLEQELSELNVQSKEIERKLIQARSELEEQEN</sequence>
<evidence type="ECO:0000256" key="1">
    <source>
        <dbReference type="SAM" id="Coils"/>
    </source>
</evidence>
<organism evidence="3 4">
    <name type="scientific">Meganyctiphanes norvegica</name>
    <name type="common">Northern krill</name>
    <name type="synonym">Thysanopoda norvegica</name>
    <dbReference type="NCBI Taxonomy" id="48144"/>
    <lineage>
        <taxon>Eukaryota</taxon>
        <taxon>Metazoa</taxon>
        <taxon>Ecdysozoa</taxon>
        <taxon>Arthropoda</taxon>
        <taxon>Crustacea</taxon>
        <taxon>Multicrustacea</taxon>
        <taxon>Malacostraca</taxon>
        <taxon>Eumalacostraca</taxon>
        <taxon>Eucarida</taxon>
        <taxon>Euphausiacea</taxon>
        <taxon>Euphausiidae</taxon>
        <taxon>Meganyctiphanes</taxon>
    </lineage>
</organism>
<gene>
    <name evidence="3" type="ORF">MNOR_LOCUS29793</name>
</gene>
<comment type="caution">
    <text evidence="3">The sequence shown here is derived from an EMBL/GenBank/DDBJ whole genome shotgun (WGS) entry which is preliminary data.</text>
</comment>
<keyword evidence="4" id="KW-1185">Reference proteome</keyword>
<proteinExistence type="predicted"/>
<feature type="coiled-coil region" evidence="1">
    <location>
        <begin position="662"/>
        <end position="703"/>
    </location>
</feature>
<keyword evidence="1" id="KW-0175">Coiled coil</keyword>
<dbReference type="Proteomes" id="UP001497623">
    <property type="component" value="Unassembled WGS sequence"/>
</dbReference>
<feature type="compositionally biased region" description="Low complexity" evidence="2">
    <location>
        <begin position="357"/>
        <end position="432"/>
    </location>
</feature>
<evidence type="ECO:0000313" key="4">
    <source>
        <dbReference type="Proteomes" id="UP001497623"/>
    </source>
</evidence>